<reference evidence="1 2" key="1">
    <citation type="journal article" date="2023" name="Int. J. Mol. Sci.">
        <title>De Novo Assembly and Annotation of 11 Diverse Shrub Willow (Salix) Genomes Reveals Novel Gene Organization in Sex-Linked Regions.</title>
        <authorList>
            <person name="Hyden B."/>
            <person name="Feng K."/>
            <person name="Yates T.B."/>
            <person name="Jawdy S."/>
            <person name="Cereghino C."/>
            <person name="Smart L.B."/>
            <person name="Muchero W."/>
        </authorList>
    </citation>
    <scope>NUCLEOTIDE SEQUENCE [LARGE SCALE GENOMIC DNA]</scope>
    <source>
        <tissue evidence="1">Shoot tip</tissue>
    </source>
</reference>
<dbReference type="Proteomes" id="UP001162972">
    <property type="component" value="Chromosome 7"/>
</dbReference>
<protein>
    <submittedName>
        <fullName evidence="1">Uncharacterized protein</fullName>
    </submittedName>
</protein>
<dbReference type="EMBL" id="JAPFFJ010000009">
    <property type="protein sequence ID" value="KAJ6419155.1"/>
    <property type="molecule type" value="Genomic_DNA"/>
</dbReference>
<accession>A0AAD6P7S9</accession>
<organism evidence="1 2">
    <name type="scientific">Salix udensis</name>
    <dbReference type="NCBI Taxonomy" id="889485"/>
    <lineage>
        <taxon>Eukaryota</taxon>
        <taxon>Viridiplantae</taxon>
        <taxon>Streptophyta</taxon>
        <taxon>Embryophyta</taxon>
        <taxon>Tracheophyta</taxon>
        <taxon>Spermatophyta</taxon>
        <taxon>Magnoliopsida</taxon>
        <taxon>eudicotyledons</taxon>
        <taxon>Gunneridae</taxon>
        <taxon>Pentapetalae</taxon>
        <taxon>rosids</taxon>
        <taxon>fabids</taxon>
        <taxon>Malpighiales</taxon>
        <taxon>Salicaceae</taxon>
        <taxon>Saliceae</taxon>
        <taxon>Salix</taxon>
    </lineage>
</organism>
<name>A0AAD6P7S9_9ROSI</name>
<evidence type="ECO:0000313" key="2">
    <source>
        <dbReference type="Proteomes" id="UP001162972"/>
    </source>
</evidence>
<sequence length="72" mass="7813">MVDLAVDSLYGIERKVGAGFLIAHGLTGGDITGSVDEIEALKEKENEEDADWQLKRSGSLSTPLREVFLSSF</sequence>
<evidence type="ECO:0000313" key="1">
    <source>
        <dbReference type="EMBL" id="KAJ6419155.1"/>
    </source>
</evidence>
<dbReference type="AlphaFoldDB" id="A0AAD6P7S9"/>
<proteinExistence type="predicted"/>
<comment type="caution">
    <text evidence="1">The sequence shown here is derived from an EMBL/GenBank/DDBJ whole genome shotgun (WGS) entry which is preliminary data.</text>
</comment>
<keyword evidence="2" id="KW-1185">Reference proteome</keyword>
<gene>
    <name evidence="1" type="ORF">OIU84_029297</name>
</gene>